<dbReference type="InterPro" id="IPR005883">
    <property type="entry name" value="PilM"/>
</dbReference>
<organism evidence="1 2">
    <name type="scientific">Pontiella agarivorans</name>
    <dbReference type="NCBI Taxonomy" id="3038953"/>
    <lineage>
        <taxon>Bacteria</taxon>
        <taxon>Pseudomonadati</taxon>
        <taxon>Kiritimatiellota</taxon>
        <taxon>Kiritimatiellia</taxon>
        <taxon>Kiritimatiellales</taxon>
        <taxon>Pontiellaceae</taxon>
        <taxon>Pontiella</taxon>
    </lineage>
</organism>
<dbReference type="EMBL" id="JARVCO010000010">
    <property type="protein sequence ID" value="MDZ8118560.1"/>
    <property type="molecule type" value="Genomic_DNA"/>
</dbReference>
<evidence type="ECO:0000313" key="2">
    <source>
        <dbReference type="Proteomes" id="UP001290861"/>
    </source>
</evidence>
<name>A0ABU5MWJ7_9BACT</name>
<dbReference type="Proteomes" id="UP001290861">
    <property type="component" value="Unassembled WGS sequence"/>
</dbReference>
<proteinExistence type="predicted"/>
<sequence>MSAKTTMCILFGDQTVDVAFVDRSMLGTQVRFVERFPRNEQLFETLAERMKAEEKTPARVTLCIPRNTVIQRTLHYPAAARDELENMIRFEAVRHIPLPEEERLMGWSTADSPDGQQVVLNLTAARRADVRDLIDQFEQAGVPIDEAVAFSSAVSSTLSDIPTMLVLADAEHMELCLYGEDILQDSQLLSRSMPGFGPQRVVTAARQMAAKNKSWLGDEGISRILTGGAESAEELEMELATAFGLHVQPLEIPEAEATALRDDQEPLAEVLLGASVVPEVTLNLIEDKKRKVPISRRTLVISALCILLGVELAAAYALKSGSPWLQRKRVAQEIQEMNRATADIQEMRTQNWIFRKQLIQLERVCESRTSTMEMLSALSEALPEDTYLNGFSYDGEQLTLKGNSKEPDKLPELVMALPFVDTLNTSDIGRKEGDYHEFELSVSLRR</sequence>
<comment type="caution">
    <text evidence="1">The sequence shown here is derived from an EMBL/GenBank/DDBJ whole genome shotgun (WGS) entry which is preliminary data.</text>
</comment>
<dbReference type="Pfam" id="PF05137">
    <property type="entry name" value="PilN"/>
    <property type="match status" value="1"/>
</dbReference>
<evidence type="ECO:0000313" key="1">
    <source>
        <dbReference type="EMBL" id="MDZ8118560.1"/>
    </source>
</evidence>
<protein>
    <submittedName>
        <fullName evidence="1">PilN domain-containing protein</fullName>
    </submittedName>
</protein>
<dbReference type="Gene3D" id="3.30.420.40">
    <property type="match status" value="1"/>
</dbReference>
<dbReference type="SUPFAM" id="SSF53067">
    <property type="entry name" value="Actin-like ATPase domain"/>
    <property type="match status" value="1"/>
</dbReference>
<dbReference type="InterPro" id="IPR043129">
    <property type="entry name" value="ATPase_NBD"/>
</dbReference>
<keyword evidence="2" id="KW-1185">Reference proteome</keyword>
<gene>
    <name evidence="1" type="ORF">P9H32_07955</name>
</gene>
<dbReference type="PANTHER" id="PTHR40278:SF1">
    <property type="entry name" value="DNA UTILIZATION PROTEIN HOFN"/>
    <property type="match status" value="1"/>
</dbReference>
<dbReference type="Gene3D" id="3.30.1490.300">
    <property type="match status" value="1"/>
</dbReference>
<dbReference type="PANTHER" id="PTHR40278">
    <property type="entry name" value="DNA UTILIZATION PROTEIN HOFN"/>
    <property type="match status" value="1"/>
</dbReference>
<dbReference type="InterPro" id="IPR007813">
    <property type="entry name" value="PilN"/>
</dbReference>
<dbReference type="RefSeq" id="WP_322608359.1">
    <property type="nucleotide sequence ID" value="NZ_JARVCO010000010.1"/>
</dbReference>
<accession>A0ABU5MWJ7</accession>
<dbReference type="Pfam" id="PF11104">
    <property type="entry name" value="PilM_2"/>
    <property type="match status" value="1"/>
</dbReference>
<reference evidence="1 2" key="1">
    <citation type="journal article" date="2024" name="Appl. Environ. Microbiol.">
        <title>Pontiella agarivorans sp. nov., a novel marine anaerobic bacterium capable of degrading macroalgal polysaccharides and fixing nitrogen.</title>
        <authorList>
            <person name="Liu N."/>
            <person name="Kivenson V."/>
            <person name="Peng X."/>
            <person name="Cui Z."/>
            <person name="Lankiewicz T.S."/>
            <person name="Gosselin K.M."/>
            <person name="English C.J."/>
            <person name="Blair E.M."/>
            <person name="O'Malley M.A."/>
            <person name="Valentine D.L."/>
        </authorList>
    </citation>
    <scope>NUCLEOTIDE SEQUENCE [LARGE SCALE GENOMIC DNA]</scope>
    <source>
        <strain evidence="1 2">NLcol2</strain>
    </source>
</reference>
<dbReference type="InterPro" id="IPR052534">
    <property type="entry name" value="Extracell_DNA_Util/SecSys_Comp"/>
</dbReference>